<feature type="transmembrane region" description="Helical" evidence="6">
    <location>
        <begin position="460"/>
        <end position="482"/>
    </location>
</feature>
<gene>
    <name evidence="8" type="primary">LOC105164195</name>
</gene>
<feature type="transmembrane region" description="Helical" evidence="6">
    <location>
        <begin position="341"/>
        <end position="364"/>
    </location>
</feature>
<feature type="transmembrane region" description="Helical" evidence="6">
    <location>
        <begin position="263"/>
        <end position="281"/>
    </location>
</feature>
<keyword evidence="4 6" id="KW-1133">Transmembrane helix</keyword>
<feature type="transmembrane region" description="Helical" evidence="6">
    <location>
        <begin position="162"/>
        <end position="183"/>
    </location>
</feature>
<proteinExistence type="inferred from homology"/>
<feature type="transmembrane region" description="Helical" evidence="6">
    <location>
        <begin position="385"/>
        <end position="409"/>
    </location>
</feature>
<reference evidence="8" key="1">
    <citation type="submission" date="2025-08" db="UniProtKB">
        <authorList>
            <consortium name="RefSeq"/>
        </authorList>
    </citation>
    <scope>IDENTIFICATION</scope>
</reference>
<dbReference type="OrthoDB" id="2126698at2759"/>
<dbReference type="Proteomes" id="UP000504604">
    <property type="component" value="Linkage group LG6"/>
</dbReference>
<dbReference type="AlphaFoldDB" id="A0A6I9T9U8"/>
<dbReference type="PANTHER" id="PTHR11206">
    <property type="entry name" value="MULTIDRUG RESISTANCE PROTEIN"/>
    <property type="match status" value="1"/>
</dbReference>
<evidence type="ECO:0000313" key="7">
    <source>
        <dbReference type="Proteomes" id="UP000504604"/>
    </source>
</evidence>
<dbReference type="InterPro" id="IPR002528">
    <property type="entry name" value="MATE_fam"/>
</dbReference>
<dbReference type="GO" id="GO:1990961">
    <property type="term" value="P:xenobiotic detoxification by transmembrane export across the plasma membrane"/>
    <property type="evidence" value="ECO:0007669"/>
    <property type="project" value="InterPro"/>
</dbReference>
<dbReference type="InParanoid" id="A0A6I9T9U8"/>
<comment type="caution">
    <text evidence="6">Lacks conserved residue(s) required for the propagation of feature annotation.</text>
</comment>
<feature type="transmembrane region" description="Helical" evidence="6">
    <location>
        <begin position="229"/>
        <end position="251"/>
    </location>
</feature>
<evidence type="ECO:0000256" key="4">
    <source>
        <dbReference type="ARBA" id="ARBA00022989"/>
    </source>
</evidence>
<feature type="transmembrane region" description="Helical" evidence="6">
    <location>
        <begin position="488"/>
        <end position="511"/>
    </location>
</feature>
<comment type="subcellular location">
    <subcellularLocation>
        <location evidence="1">Membrane</location>
        <topology evidence="1">Multi-pass membrane protein</topology>
    </subcellularLocation>
</comment>
<dbReference type="RefSeq" id="XP_011081103.1">
    <property type="nucleotide sequence ID" value="XM_011082801.2"/>
</dbReference>
<keyword evidence="3 6" id="KW-0812">Transmembrane</keyword>
<evidence type="ECO:0000256" key="2">
    <source>
        <dbReference type="ARBA" id="ARBA00010199"/>
    </source>
</evidence>
<dbReference type="GO" id="GO:0015297">
    <property type="term" value="F:antiporter activity"/>
    <property type="evidence" value="ECO:0007669"/>
    <property type="project" value="InterPro"/>
</dbReference>
<keyword evidence="7" id="KW-1185">Reference proteome</keyword>
<sequence>MHSSSIYDDKAYTSPLTNLSILQQQPTNIWCLYLSSYYVSSIINLDFMEQTALENSPPPAPLAPPPKWPPSFNHTALYSELQTQWRITVPLVAMNLTWFAKIAITTAFLGRLGELPLAGATLGFTFANVTGFSVLNGLCGAMEPICGQAFGAKNFRLLHKTLVMATCLLLAVSVPVAFLWLNVDKILIHFGQQRDIAIVAKKYLICLLPDLIITSFLCPLKAYLSTQNITIPIMFSSALAVALHVPVNIFLSRAKGLEGISMAVWITDFVVMALLGLYVLVAERRKGGKWKEGGWWEQGIGEWMSLLKLSGPCCLTTCLEWWCYEILVLLTGRLPNATESVGVIAIVLNFDYLLFSVMLSLATCASVRVSNELGANRPKIAYRSAYVSLVISILSGFAGGSTMAAARGIWGPLYSHDRGIMRGVKRTMLLMSIIEVVNFPLAVCGGIVRGTARPWLGMYANILGFYLLALPLGVVLAFKLGLGLGGLLMGFMAGVVACLLLLLVFIARINWDNESDKARMLTCNQQELYNQDNEEEHTNPKPIHTIA</sequence>
<dbReference type="GO" id="GO:0016020">
    <property type="term" value="C:membrane"/>
    <property type="evidence" value="ECO:0007669"/>
    <property type="project" value="UniProtKB-SubCell"/>
</dbReference>
<dbReference type="CDD" id="cd13132">
    <property type="entry name" value="MATE_eukaryotic"/>
    <property type="match status" value="1"/>
</dbReference>
<dbReference type="InterPro" id="IPR045069">
    <property type="entry name" value="MATE_euk"/>
</dbReference>
<dbReference type="Pfam" id="PF01554">
    <property type="entry name" value="MatE"/>
    <property type="match status" value="2"/>
</dbReference>
<organism evidence="7 8">
    <name type="scientific">Sesamum indicum</name>
    <name type="common">Oriental sesame</name>
    <name type="synonym">Sesamum orientale</name>
    <dbReference type="NCBI Taxonomy" id="4182"/>
    <lineage>
        <taxon>Eukaryota</taxon>
        <taxon>Viridiplantae</taxon>
        <taxon>Streptophyta</taxon>
        <taxon>Embryophyta</taxon>
        <taxon>Tracheophyta</taxon>
        <taxon>Spermatophyta</taxon>
        <taxon>Magnoliopsida</taxon>
        <taxon>eudicotyledons</taxon>
        <taxon>Gunneridae</taxon>
        <taxon>Pentapetalae</taxon>
        <taxon>asterids</taxon>
        <taxon>lamiids</taxon>
        <taxon>Lamiales</taxon>
        <taxon>Pedaliaceae</taxon>
        <taxon>Sesamum</taxon>
    </lineage>
</organism>
<evidence type="ECO:0000256" key="1">
    <source>
        <dbReference type="ARBA" id="ARBA00004141"/>
    </source>
</evidence>
<comment type="similarity">
    <text evidence="2 6">Belongs to the multi antimicrobial extrusion (MATE) (TC 2.A.66.1) family.</text>
</comment>
<dbReference type="GeneID" id="105164195"/>
<feature type="transmembrane region" description="Helical" evidence="6">
    <location>
        <begin position="429"/>
        <end position="448"/>
    </location>
</feature>
<dbReference type="NCBIfam" id="TIGR00797">
    <property type="entry name" value="matE"/>
    <property type="match status" value="1"/>
</dbReference>
<accession>A0A6I9T9U8</accession>
<name>A0A6I9T9U8_SESIN</name>
<dbReference type="GO" id="GO:0042910">
    <property type="term" value="F:xenobiotic transmembrane transporter activity"/>
    <property type="evidence" value="ECO:0007669"/>
    <property type="project" value="InterPro"/>
</dbReference>
<keyword evidence="5 6" id="KW-0472">Membrane</keyword>
<protein>
    <recommendedName>
        <fullName evidence="6">Protein DETOXIFICATION</fullName>
    </recommendedName>
    <alternativeName>
        <fullName evidence="6">Multidrug and toxic compound extrusion protein</fullName>
    </alternativeName>
</protein>
<feature type="transmembrane region" description="Helical" evidence="6">
    <location>
        <begin position="203"/>
        <end position="223"/>
    </location>
</feature>
<evidence type="ECO:0000256" key="3">
    <source>
        <dbReference type="ARBA" id="ARBA00022692"/>
    </source>
</evidence>
<evidence type="ECO:0000256" key="6">
    <source>
        <dbReference type="RuleBase" id="RU004914"/>
    </source>
</evidence>
<dbReference type="KEGG" id="sind:105164195"/>
<evidence type="ECO:0000256" key="5">
    <source>
        <dbReference type="ARBA" id="ARBA00023136"/>
    </source>
</evidence>
<evidence type="ECO:0000313" key="8">
    <source>
        <dbReference type="RefSeq" id="XP_011081103.1"/>
    </source>
</evidence>